<dbReference type="AlphaFoldDB" id="A0A4R5UK03"/>
<dbReference type="EMBL" id="SMTL01000002">
    <property type="protein sequence ID" value="TDK37089.1"/>
    <property type="molecule type" value="Genomic_DNA"/>
</dbReference>
<reference evidence="6 7" key="1">
    <citation type="submission" date="2019-03" db="EMBL/GenBank/DDBJ databases">
        <title>Rhizobium sp. nov., an bacterium isolated from biocrust in Mu Us Desert.</title>
        <authorList>
            <person name="Lixiong L."/>
        </authorList>
    </citation>
    <scope>NUCLEOTIDE SEQUENCE [LARGE SCALE GENOMIC DNA]</scope>
    <source>
        <strain evidence="6 7">SPY-1</strain>
    </source>
</reference>
<evidence type="ECO:0000259" key="4">
    <source>
        <dbReference type="PROSITE" id="PS50042"/>
    </source>
</evidence>
<dbReference type="PANTHER" id="PTHR24567">
    <property type="entry name" value="CRP FAMILY TRANSCRIPTIONAL REGULATORY PROTEIN"/>
    <property type="match status" value="1"/>
</dbReference>
<dbReference type="InterPro" id="IPR036390">
    <property type="entry name" value="WH_DNA-bd_sf"/>
</dbReference>
<dbReference type="Pfam" id="PF00027">
    <property type="entry name" value="cNMP_binding"/>
    <property type="match status" value="1"/>
</dbReference>
<keyword evidence="7" id="KW-1185">Reference proteome</keyword>
<dbReference type="GO" id="GO:0003700">
    <property type="term" value="F:DNA-binding transcription factor activity"/>
    <property type="evidence" value="ECO:0007669"/>
    <property type="project" value="TreeGrafter"/>
</dbReference>
<keyword evidence="1" id="KW-0805">Transcription regulation</keyword>
<comment type="caution">
    <text evidence="6">The sequence shown here is derived from an EMBL/GenBank/DDBJ whole genome shotgun (WGS) entry which is preliminary data.</text>
</comment>
<dbReference type="Proteomes" id="UP000295238">
    <property type="component" value="Unassembled WGS sequence"/>
</dbReference>
<dbReference type="CDD" id="cd00038">
    <property type="entry name" value="CAP_ED"/>
    <property type="match status" value="1"/>
</dbReference>
<dbReference type="InterPro" id="IPR036388">
    <property type="entry name" value="WH-like_DNA-bd_sf"/>
</dbReference>
<dbReference type="Gene3D" id="2.60.120.10">
    <property type="entry name" value="Jelly Rolls"/>
    <property type="match status" value="1"/>
</dbReference>
<dbReference type="Gene3D" id="1.10.10.10">
    <property type="entry name" value="Winged helix-like DNA-binding domain superfamily/Winged helix DNA-binding domain"/>
    <property type="match status" value="1"/>
</dbReference>
<dbReference type="InterPro" id="IPR012318">
    <property type="entry name" value="HTH_CRP"/>
</dbReference>
<gene>
    <name evidence="6" type="ORF">E2F50_09330</name>
</gene>
<evidence type="ECO:0000313" key="7">
    <source>
        <dbReference type="Proteomes" id="UP000295238"/>
    </source>
</evidence>
<protein>
    <submittedName>
        <fullName evidence="6">Crp/Fnr family transcriptional regulator</fullName>
    </submittedName>
</protein>
<dbReference type="InterPro" id="IPR018490">
    <property type="entry name" value="cNMP-bd_dom_sf"/>
</dbReference>
<dbReference type="Pfam" id="PF13545">
    <property type="entry name" value="HTH_Crp_2"/>
    <property type="match status" value="1"/>
</dbReference>
<keyword evidence="2" id="KW-0238">DNA-binding</keyword>
<dbReference type="InterPro" id="IPR014710">
    <property type="entry name" value="RmlC-like_jellyroll"/>
</dbReference>
<dbReference type="OrthoDB" id="3525895at2"/>
<dbReference type="GO" id="GO:0003677">
    <property type="term" value="F:DNA binding"/>
    <property type="evidence" value="ECO:0007669"/>
    <property type="project" value="UniProtKB-KW"/>
</dbReference>
<name>A0A4R5UK03_9HYPH</name>
<keyword evidence="3" id="KW-0804">Transcription</keyword>
<sequence length="237" mass="26483">MRPISSQKIIEEIRSVEIFKQIDPAIFKLLIEKSHVSAYRDGHALFFSGDECLHLQIIISGGVQLHFASQEGAEVIFSEMQSGDVLGEVEMTLDCRHSFNAVVCGKTRLLEIDRKTFRELAKVPQISSFLIRAVARKLHQTTAFAEGMALYPLETRLARLLLSLGAAHGRSVHGGILIEKAISQSRMGQLINASRPRINAQLQAWKSEQLIGISQHKIVIMNKRSLEIISRRSDAIC</sequence>
<evidence type="ECO:0000256" key="1">
    <source>
        <dbReference type="ARBA" id="ARBA00023015"/>
    </source>
</evidence>
<dbReference type="PROSITE" id="PS50042">
    <property type="entry name" value="CNMP_BINDING_3"/>
    <property type="match status" value="1"/>
</dbReference>
<dbReference type="RefSeq" id="WP_133315857.1">
    <property type="nucleotide sequence ID" value="NZ_SMTL01000002.1"/>
</dbReference>
<dbReference type="PANTHER" id="PTHR24567:SF26">
    <property type="entry name" value="REGULATORY PROTEIN YEIL"/>
    <property type="match status" value="1"/>
</dbReference>
<evidence type="ECO:0000256" key="2">
    <source>
        <dbReference type="ARBA" id="ARBA00023125"/>
    </source>
</evidence>
<evidence type="ECO:0000256" key="3">
    <source>
        <dbReference type="ARBA" id="ARBA00023163"/>
    </source>
</evidence>
<dbReference type="InterPro" id="IPR000595">
    <property type="entry name" value="cNMP-bd_dom"/>
</dbReference>
<dbReference type="SMART" id="SM00100">
    <property type="entry name" value="cNMP"/>
    <property type="match status" value="1"/>
</dbReference>
<dbReference type="SUPFAM" id="SSF51206">
    <property type="entry name" value="cAMP-binding domain-like"/>
    <property type="match status" value="1"/>
</dbReference>
<feature type="domain" description="HTH crp-type" evidence="5">
    <location>
        <begin position="151"/>
        <end position="224"/>
    </location>
</feature>
<dbReference type="SUPFAM" id="SSF46785">
    <property type="entry name" value="Winged helix' DNA-binding domain"/>
    <property type="match status" value="1"/>
</dbReference>
<dbReference type="GO" id="GO:0005829">
    <property type="term" value="C:cytosol"/>
    <property type="evidence" value="ECO:0007669"/>
    <property type="project" value="TreeGrafter"/>
</dbReference>
<evidence type="ECO:0000313" key="6">
    <source>
        <dbReference type="EMBL" id="TDK37089.1"/>
    </source>
</evidence>
<accession>A0A4R5UK03</accession>
<feature type="domain" description="Cyclic nucleotide-binding" evidence="4">
    <location>
        <begin position="18"/>
        <end position="120"/>
    </location>
</feature>
<proteinExistence type="predicted"/>
<dbReference type="InterPro" id="IPR050397">
    <property type="entry name" value="Env_Response_Regulators"/>
</dbReference>
<evidence type="ECO:0000259" key="5">
    <source>
        <dbReference type="PROSITE" id="PS51063"/>
    </source>
</evidence>
<dbReference type="PROSITE" id="PS51063">
    <property type="entry name" value="HTH_CRP_2"/>
    <property type="match status" value="1"/>
</dbReference>
<organism evidence="6 7">
    <name type="scientific">Rhizobium deserti</name>
    <dbReference type="NCBI Taxonomy" id="2547961"/>
    <lineage>
        <taxon>Bacteria</taxon>
        <taxon>Pseudomonadati</taxon>
        <taxon>Pseudomonadota</taxon>
        <taxon>Alphaproteobacteria</taxon>
        <taxon>Hyphomicrobiales</taxon>
        <taxon>Rhizobiaceae</taxon>
        <taxon>Rhizobium/Agrobacterium group</taxon>
        <taxon>Rhizobium</taxon>
    </lineage>
</organism>